<dbReference type="RefSeq" id="WP_188389370.1">
    <property type="nucleotide sequence ID" value="NZ_BMFK01000003.1"/>
</dbReference>
<evidence type="ECO:0000256" key="2">
    <source>
        <dbReference type="ARBA" id="ARBA00022475"/>
    </source>
</evidence>
<comment type="caution">
    <text evidence="8">The sequence shown here is derived from an EMBL/GenBank/DDBJ whole genome shotgun (WGS) entry which is preliminary data.</text>
</comment>
<accession>A0A917AVA2</accession>
<evidence type="ECO:0000313" key="8">
    <source>
        <dbReference type="EMBL" id="GGE78943.1"/>
    </source>
</evidence>
<protein>
    <submittedName>
        <fullName evidence="8">Membrane protein</fullName>
    </submittedName>
</protein>
<evidence type="ECO:0000256" key="6">
    <source>
        <dbReference type="SAM" id="Phobius"/>
    </source>
</evidence>
<dbReference type="Pfam" id="PF02588">
    <property type="entry name" value="YitT_membrane"/>
    <property type="match status" value="1"/>
</dbReference>
<feature type="transmembrane region" description="Helical" evidence="6">
    <location>
        <begin position="47"/>
        <end position="67"/>
    </location>
</feature>
<keyword evidence="9" id="KW-1185">Reference proteome</keyword>
<dbReference type="InterPro" id="IPR019264">
    <property type="entry name" value="DUF2179"/>
</dbReference>
<dbReference type="PANTHER" id="PTHR33545">
    <property type="entry name" value="UPF0750 MEMBRANE PROTEIN YITT-RELATED"/>
    <property type="match status" value="1"/>
</dbReference>
<keyword evidence="2" id="KW-1003">Cell membrane</keyword>
<evidence type="ECO:0000313" key="9">
    <source>
        <dbReference type="Proteomes" id="UP000605259"/>
    </source>
</evidence>
<gene>
    <name evidence="8" type="ORF">GCM10007140_30610</name>
</gene>
<reference evidence="8" key="2">
    <citation type="submission" date="2020-09" db="EMBL/GenBank/DDBJ databases">
        <authorList>
            <person name="Sun Q."/>
            <person name="Zhou Y."/>
        </authorList>
    </citation>
    <scope>NUCLEOTIDE SEQUENCE</scope>
    <source>
        <strain evidence="8">CGMCC 1.12698</strain>
    </source>
</reference>
<dbReference type="EMBL" id="BMFK01000003">
    <property type="protein sequence ID" value="GGE78943.1"/>
    <property type="molecule type" value="Genomic_DNA"/>
</dbReference>
<dbReference type="PANTHER" id="PTHR33545:SF4">
    <property type="entry name" value="UPF0750 MEMBRANE PROTEIN YXKD"/>
    <property type="match status" value="1"/>
</dbReference>
<feature type="transmembrane region" description="Helical" evidence="6">
    <location>
        <begin position="104"/>
        <end position="122"/>
    </location>
</feature>
<dbReference type="Gene3D" id="3.30.70.120">
    <property type="match status" value="1"/>
</dbReference>
<sequence>MKTELKNIALIIIGTLIFALGISYFTIPNELSEGGIIGVTVITYYLFGWSTGIMNLIINAFLIAIGYKLLDRQTTIYTIWGIIFSSIFLYITEHTGRMLTDDSLLAAIFSGVLVGVGLGIVFRTGGTTGGSAIIARLMNKYLGWSIGMAMLIVDIFVIGGSAFIIGAEKTMYTLIAVYIGAKIVDFIIEGIDTRKAINIISHSPDLIAEKVTQEMERGVTVLKGYGAYTKQKKEILYIVINKQELMQLKKIIHSVDPEAFVVIHDVRDVFGRGFSIEDKEEDRPQIEAVK</sequence>
<evidence type="ECO:0000256" key="5">
    <source>
        <dbReference type="ARBA" id="ARBA00023136"/>
    </source>
</evidence>
<feature type="transmembrane region" description="Helical" evidence="6">
    <location>
        <begin position="74"/>
        <end position="92"/>
    </location>
</feature>
<name>A0A917AVA2_9BACI</name>
<keyword evidence="3 6" id="KW-0812">Transmembrane</keyword>
<feature type="transmembrane region" description="Helical" evidence="6">
    <location>
        <begin position="142"/>
        <end position="165"/>
    </location>
</feature>
<reference evidence="8" key="1">
    <citation type="journal article" date="2014" name="Int. J. Syst. Evol. Microbiol.">
        <title>Complete genome sequence of Corynebacterium casei LMG S-19264T (=DSM 44701T), isolated from a smear-ripened cheese.</title>
        <authorList>
            <consortium name="US DOE Joint Genome Institute (JGI-PGF)"/>
            <person name="Walter F."/>
            <person name="Albersmeier A."/>
            <person name="Kalinowski J."/>
            <person name="Ruckert C."/>
        </authorList>
    </citation>
    <scope>NUCLEOTIDE SEQUENCE</scope>
    <source>
        <strain evidence="8">CGMCC 1.12698</strain>
    </source>
</reference>
<dbReference type="PIRSF" id="PIRSF006483">
    <property type="entry name" value="Membrane_protein_YitT"/>
    <property type="match status" value="1"/>
</dbReference>
<evidence type="ECO:0000256" key="1">
    <source>
        <dbReference type="ARBA" id="ARBA00004651"/>
    </source>
</evidence>
<dbReference type="InterPro" id="IPR051461">
    <property type="entry name" value="UPF0750_membrane"/>
</dbReference>
<dbReference type="InterPro" id="IPR015867">
    <property type="entry name" value="N-reg_PII/ATP_PRibTrfase_C"/>
</dbReference>
<dbReference type="Proteomes" id="UP000605259">
    <property type="component" value="Unassembled WGS sequence"/>
</dbReference>
<proteinExistence type="predicted"/>
<keyword evidence="5 6" id="KW-0472">Membrane</keyword>
<dbReference type="GO" id="GO:0005886">
    <property type="term" value="C:plasma membrane"/>
    <property type="evidence" value="ECO:0007669"/>
    <property type="project" value="UniProtKB-SubCell"/>
</dbReference>
<comment type="subcellular location">
    <subcellularLocation>
        <location evidence="1">Cell membrane</location>
        <topology evidence="1">Multi-pass membrane protein</topology>
    </subcellularLocation>
</comment>
<dbReference type="AlphaFoldDB" id="A0A917AVA2"/>
<evidence type="ECO:0000256" key="4">
    <source>
        <dbReference type="ARBA" id="ARBA00022989"/>
    </source>
</evidence>
<organism evidence="8 9">
    <name type="scientific">Priestia taiwanensis</name>
    <dbReference type="NCBI Taxonomy" id="1347902"/>
    <lineage>
        <taxon>Bacteria</taxon>
        <taxon>Bacillati</taxon>
        <taxon>Bacillota</taxon>
        <taxon>Bacilli</taxon>
        <taxon>Bacillales</taxon>
        <taxon>Bacillaceae</taxon>
        <taxon>Priestia</taxon>
    </lineage>
</organism>
<evidence type="ECO:0000256" key="3">
    <source>
        <dbReference type="ARBA" id="ARBA00022692"/>
    </source>
</evidence>
<feature type="domain" description="DUF2179" evidence="7">
    <location>
        <begin position="217"/>
        <end position="271"/>
    </location>
</feature>
<keyword evidence="4 6" id="KW-1133">Transmembrane helix</keyword>
<feature type="transmembrane region" description="Helical" evidence="6">
    <location>
        <begin position="7"/>
        <end position="27"/>
    </location>
</feature>
<dbReference type="InterPro" id="IPR003740">
    <property type="entry name" value="YitT"/>
</dbReference>
<evidence type="ECO:0000259" key="7">
    <source>
        <dbReference type="Pfam" id="PF10035"/>
    </source>
</evidence>
<dbReference type="CDD" id="cd16380">
    <property type="entry name" value="YitT_C"/>
    <property type="match status" value="1"/>
</dbReference>
<dbReference type="Pfam" id="PF10035">
    <property type="entry name" value="DUF2179"/>
    <property type="match status" value="1"/>
</dbReference>